<gene>
    <name evidence="3" type="ORF">K1I37_09285</name>
</gene>
<feature type="compositionally biased region" description="Polar residues" evidence="1">
    <location>
        <begin position="39"/>
        <end position="61"/>
    </location>
</feature>
<dbReference type="RefSeq" id="WP_021295434.1">
    <property type="nucleotide sequence ID" value="NZ_AURB01000068.1"/>
</dbReference>
<organism evidence="3 4">
    <name type="scientific">Alicyclobacillus acidoterrestris (strain ATCC 49025 / DSM 3922 / CIP 106132 / NCIMB 13137 / GD3B)</name>
    <dbReference type="NCBI Taxonomy" id="1356854"/>
    <lineage>
        <taxon>Bacteria</taxon>
        <taxon>Bacillati</taxon>
        <taxon>Bacillota</taxon>
        <taxon>Bacilli</taxon>
        <taxon>Bacillales</taxon>
        <taxon>Alicyclobacillaceae</taxon>
        <taxon>Alicyclobacillus</taxon>
    </lineage>
</organism>
<evidence type="ECO:0000256" key="2">
    <source>
        <dbReference type="SAM" id="Phobius"/>
    </source>
</evidence>
<keyword evidence="4" id="KW-1185">Reference proteome</keyword>
<dbReference type="AlphaFoldDB" id="T0DQ14"/>
<keyword evidence="2" id="KW-1133">Transmembrane helix</keyword>
<feature type="region of interest" description="Disordered" evidence="1">
    <location>
        <begin position="38"/>
        <end position="61"/>
    </location>
</feature>
<reference evidence="4" key="1">
    <citation type="journal article" date="2022" name="G3 (Bethesda)">
        <title>Unveiling the complete genome sequence of Alicyclobacillus acidoterrestris DSM 3922T, a taint-producing strain.</title>
        <authorList>
            <person name="Leonardo I.C."/>
            <person name="Barreto Crespo M.T."/>
            <person name="Gaspar F.B."/>
        </authorList>
    </citation>
    <scope>NUCLEOTIDE SEQUENCE [LARGE SCALE GENOMIC DNA]</scope>
    <source>
        <strain evidence="4">DSM 3922</strain>
    </source>
</reference>
<name>T0DQ14_ALIAG</name>
<proteinExistence type="predicted"/>
<dbReference type="KEGG" id="aaco:K1I37_09285"/>
<protein>
    <submittedName>
        <fullName evidence="3">Uncharacterized protein</fullName>
    </submittedName>
</protein>
<evidence type="ECO:0000313" key="3">
    <source>
        <dbReference type="EMBL" id="UNO50610.1"/>
    </source>
</evidence>
<evidence type="ECO:0000313" key="4">
    <source>
        <dbReference type="Proteomes" id="UP000829401"/>
    </source>
</evidence>
<evidence type="ECO:0000256" key="1">
    <source>
        <dbReference type="SAM" id="MobiDB-lite"/>
    </source>
</evidence>
<sequence length="148" mass="16219">MSQSRKIKKASFKYLFIAYGIASVIAIIVVLMYDKKHPTTSGTNHPSAVTKTSGSSRQSTELALQKLSNEIVSSQLSESESEKLTIEAFQKYYSMTAPKSNDSSADAIEWSEIHDNLLSAVQYAKSNNFTLMQSAWQGIGQELSALGT</sequence>
<accession>A0A9E6ZHA6</accession>
<accession>T0DQ14</accession>
<dbReference type="EMBL" id="CP080467">
    <property type="protein sequence ID" value="UNO50610.1"/>
    <property type="molecule type" value="Genomic_DNA"/>
</dbReference>
<keyword evidence="2" id="KW-0472">Membrane</keyword>
<feature type="transmembrane region" description="Helical" evidence="2">
    <location>
        <begin position="12"/>
        <end position="33"/>
    </location>
</feature>
<keyword evidence="2" id="KW-0812">Transmembrane</keyword>
<dbReference type="Proteomes" id="UP000829401">
    <property type="component" value="Chromosome"/>
</dbReference>